<protein>
    <recommendedName>
        <fullName evidence="3">RNase H type-1 domain-containing protein</fullName>
    </recommendedName>
</protein>
<evidence type="ECO:0000313" key="1">
    <source>
        <dbReference type="EMBL" id="PKU86347.1"/>
    </source>
</evidence>
<evidence type="ECO:0008006" key="3">
    <source>
        <dbReference type="Google" id="ProtNLM"/>
    </source>
</evidence>
<reference evidence="1 2" key="1">
    <citation type="journal article" date="2016" name="Sci. Rep.">
        <title>The Dendrobium catenatum Lindl. genome sequence provides insights into polysaccharide synthase, floral development and adaptive evolution.</title>
        <authorList>
            <person name="Zhang G.Q."/>
            <person name="Xu Q."/>
            <person name="Bian C."/>
            <person name="Tsai W.C."/>
            <person name="Yeh C.M."/>
            <person name="Liu K.W."/>
            <person name="Yoshida K."/>
            <person name="Zhang L.S."/>
            <person name="Chang S.B."/>
            <person name="Chen F."/>
            <person name="Shi Y."/>
            <person name="Su Y.Y."/>
            <person name="Zhang Y.Q."/>
            <person name="Chen L.J."/>
            <person name="Yin Y."/>
            <person name="Lin M."/>
            <person name="Huang H."/>
            <person name="Deng H."/>
            <person name="Wang Z.W."/>
            <person name="Zhu S.L."/>
            <person name="Zhao X."/>
            <person name="Deng C."/>
            <person name="Niu S.C."/>
            <person name="Huang J."/>
            <person name="Wang M."/>
            <person name="Liu G.H."/>
            <person name="Yang H.J."/>
            <person name="Xiao X.J."/>
            <person name="Hsiao Y.Y."/>
            <person name="Wu W.L."/>
            <person name="Chen Y.Y."/>
            <person name="Mitsuda N."/>
            <person name="Ohme-Takagi M."/>
            <person name="Luo Y.B."/>
            <person name="Van de Peer Y."/>
            <person name="Liu Z.J."/>
        </authorList>
    </citation>
    <scope>NUCLEOTIDE SEQUENCE [LARGE SCALE GENOMIC DNA]</scope>
    <source>
        <tissue evidence="1">The whole plant</tissue>
    </source>
</reference>
<accession>A0A2I0XEK2</accession>
<dbReference type="Proteomes" id="UP000233837">
    <property type="component" value="Unassembled WGS sequence"/>
</dbReference>
<reference evidence="1 2" key="2">
    <citation type="journal article" date="2017" name="Nature">
        <title>The Apostasia genome and the evolution of orchids.</title>
        <authorList>
            <person name="Zhang G.Q."/>
            <person name="Liu K.W."/>
            <person name="Li Z."/>
            <person name="Lohaus R."/>
            <person name="Hsiao Y.Y."/>
            <person name="Niu S.C."/>
            <person name="Wang J.Y."/>
            <person name="Lin Y.C."/>
            <person name="Xu Q."/>
            <person name="Chen L.J."/>
            <person name="Yoshida K."/>
            <person name="Fujiwara S."/>
            <person name="Wang Z.W."/>
            <person name="Zhang Y.Q."/>
            <person name="Mitsuda N."/>
            <person name="Wang M."/>
            <person name="Liu G.H."/>
            <person name="Pecoraro L."/>
            <person name="Huang H.X."/>
            <person name="Xiao X.J."/>
            <person name="Lin M."/>
            <person name="Wu X.Y."/>
            <person name="Wu W.L."/>
            <person name="Chen Y.Y."/>
            <person name="Chang S.B."/>
            <person name="Sakamoto S."/>
            <person name="Ohme-Takagi M."/>
            <person name="Yagi M."/>
            <person name="Zeng S.J."/>
            <person name="Shen C.Y."/>
            <person name="Yeh C.M."/>
            <person name="Luo Y.B."/>
            <person name="Tsai W.C."/>
            <person name="Van de Peer Y."/>
            <person name="Liu Z.J."/>
        </authorList>
    </citation>
    <scope>NUCLEOTIDE SEQUENCE [LARGE SCALE GENOMIC DNA]</scope>
    <source>
        <tissue evidence="1">The whole plant</tissue>
    </source>
</reference>
<gene>
    <name evidence="1" type="ORF">MA16_Dca002178</name>
</gene>
<keyword evidence="2" id="KW-1185">Reference proteome</keyword>
<dbReference type="EMBL" id="KZ501954">
    <property type="protein sequence ID" value="PKU86347.1"/>
    <property type="molecule type" value="Genomic_DNA"/>
</dbReference>
<proteinExistence type="predicted"/>
<dbReference type="AlphaFoldDB" id="A0A2I0XEK2"/>
<sequence length="288" mass="32525">MRRSQHFAMNVEGLNMKKKSFPAKPNHNVGQKMFRRKNPINSSIGDAVKNDKSVSDAMANSTNLMLRRNNELNIVAEEVEISPEDNFEEATAVHVNFEEQNKIEADLVHSNPDPEHGIPHFCTLDVVCTNKTSYSIHRDEKGPVQFVLWASSVRIKYHTVRSVQKTLGFVWTKRDPSNSYYGRHLRNKVKHGGVEDSAAYIASNVISFAASSYQNNLISESYGVNQPSQLFCNYWHPPPPEWTKINIDATLLRFNKAGVGGFVRDKEGRFLLAFGLDSCIGILLKLKC</sequence>
<name>A0A2I0XEK2_9ASPA</name>
<evidence type="ECO:0000313" key="2">
    <source>
        <dbReference type="Proteomes" id="UP000233837"/>
    </source>
</evidence>
<organism evidence="1 2">
    <name type="scientific">Dendrobium catenatum</name>
    <dbReference type="NCBI Taxonomy" id="906689"/>
    <lineage>
        <taxon>Eukaryota</taxon>
        <taxon>Viridiplantae</taxon>
        <taxon>Streptophyta</taxon>
        <taxon>Embryophyta</taxon>
        <taxon>Tracheophyta</taxon>
        <taxon>Spermatophyta</taxon>
        <taxon>Magnoliopsida</taxon>
        <taxon>Liliopsida</taxon>
        <taxon>Asparagales</taxon>
        <taxon>Orchidaceae</taxon>
        <taxon>Epidendroideae</taxon>
        <taxon>Malaxideae</taxon>
        <taxon>Dendrobiinae</taxon>
        <taxon>Dendrobium</taxon>
    </lineage>
</organism>